<dbReference type="Proteomes" id="UP000784128">
    <property type="component" value="Unassembled WGS sequence"/>
</dbReference>
<evidence type="ECO:0000259" key="1">
    <source>
        <dbReference type="Pfam" id="PF00534"/>
    </source>
</evidence>
<keyword evidence="3" id="KW-0328">Glycosyltransferase</keyword>
<dbReference type="PANTHER" id="PTHR12526">
    <property type="entry name" value="GLYCOSYLTRANSFERASE"/>
    <property type="match status" value="1"/>
</dbReference>
<proteinExistence type="predicted"/>
<protein>
    <submittedName>
        <fullName evidence="3">Glycosyltransferase</fullName>
        <ecNumber evidence="3">2.4.-.-</ecNumber>
    </submittedName>
</protein>
<keyword evidence="3" id="KW-0808">Transferase</keyword>
<dbReference type="RefSeq" id="WP_214296608.1">
    <property type="nucleotide sequence ID" value="NZ_JAHDYS010000003.1"/>
</dbReference>
<comment type="caution">
    <text evidence="3">The sequence shown here is derived from an EMBL/GenBank/DDBJ whole genome shotgun (WGS) entry which is preliminary data.</text>
</comment>
<dbReference type="InterPro" id="IPR028098">
    <property type="entry name" value="Glyco_trans_4-like_N"/>
</dbReference>
<dbReference type="EC" id="2.4.-.-" evidence="3"/>
<dbReference type="Gene3D" id="3.40.50.2000">
    <property type="entry name" value="Glycogen Phosphorylase B"/>
    <property type="match status" value="2"/>
</dbReference>
<name>A0ABS5U5E6_9BACT</name>
<dbReference type="PANTHER" id="PTHR12526:SF636">
    <property type="entry name" value="BLL3647 PROTEIN"/>
    <property type="match status" value="1"/>
</dbReference>
<organism evidence="3 4">
    <name type="scientific">Pelotalea chapellei</name>
    <dbReference type="NCBI Taxonomy" id="44671"/>
    <lineage>
        <taxon>Bacteria</taxon>
        <taxon>Pseudomonadati</taxon>
        <taxon>Thermodesulfobacteriota</taxon>
        <taxon>Desulfuromonadia</taxon>
        <taxon>Geobacterales</taxon>
        <taxon>Geobacteraceae</taxon>
        <taxon>Pelotalea</taxon>
    </lineage>
</organism>
<evidence type="ECO:0000259" key="2">
    <source>
        <dbReference type="Pfam" id="PF13439"/>
    </source>
</evidence>
<feature type="domain" description="Glycosyltransferase subfamily 4-like N-terminal" evidence="2">
    <location>
        <begin position="13"/>
        <end position="168"/>
    </location>
</feature>
<gene>
    <name evidence="3" type="ORF">KJB30_03770</name>
</gene>
<dbReference type="SUPFAM" id="SSF53756">
    <property type="entry name" value="UDP-Glycosyltransferase/glycogen phosphorylase"/>
    <property type="match status" value="1"/>
</dbReference>
<feature type="domain" description="Glycosyl transferase family 1" evidence="1">
    <location>
        <begin position="181"/>
        <end position="341"/>
    </location>
</feature>
<dbReference type="Pfam" id="PF00534">
    <property type="entry name" value="Glycos_transf_1"/>
    <property type="match status" value="1"/>
</dbReference>
<dbReference type="EMBL" id="JAHDYS010000003">
    <property type="protein sequence ID" value="MBT1070891.1"/>
    <property type="molecule type" value="Genomic_DNA"/>
</dbReference>
<dbReference type="Pfam" id="PF13439">
    <property type="entry name" value="Glyco_transf_4"/>
    <property type="match status" value="1"/>
</dbReference>
<reference evidence="3 4" key="1">
    <citation type="submission" date="2021-05" db="EMBL/GenBank/DDBJ databases">
        <title>The draft genome of Geobacter chapellei DSM 13688.</title>
        <authorList>
            <person name="Xu Z."/>
            <person name="Masuda Y."/>
            <person name="Itoh H."/>
            <person name="Senoo K."/>
        </authorList>
    </citation>
    <scope>NUCLEOTIDE SEQUENCE [LARGE SCALE GENOMIC DNA]</scope>
    <source>
        <strain evidence="3 4">DSM 13688</strain>
    </source>
</reference>
<dbReference type="InterPro" id="IPR001296">
    <property type="entry name" value="Glyco_trans_1"/>
</dbReference>
<keyword evidence="4" id="KW-1185">Reference proteome</keyword>
<dbReference type="GO" id="GO:0016757">
    <property type="term" value="F:glycosyltransferase activity"/>
    <property type="evidence" value="ECO:0007669"/>
    <property type="project" value="UniProtKB-KW"/>
</dbReference>
<evidence type="ECO:0000313" key="4">
    <source>
        <dbReference type="Proteomes" id="UP000784128"/>
    </source>
</evidence>
<accession>A0ABS5U5E6</accession>
<sequence length="376" mass="41226">MRHVVQFVHSFKIGGSEVLAESLAKGLSKKKWKCSFWTMSSEGHLRQRLVESHIGAASFDCSAGASFSTMLKIIPSLRQHKVSALITHHFRQLFHAVPAALLTGTPLIHVEHDYHFYSDGLRYLPILRRLLLFVSSFVVVSEELVAEFRQGLGSDVPCIAIPNGVDTECFQKRNEIRLSMRSQHGYDQDCLVIGTCCRLEPVKQLNLLLTAFAQYFRSNGKARLVIVGDGSLSGELKHFAQNAGISDQVVFAGAQGNVDEYLCMFDIFALTSVNEGLPLAVLEAMSAELPVVSTDVGSLAAVVNDDTGILVQEQSPEAIAGAFGSLENPVTRKTLGQSARNRVLQHHSQESMVNAYNKILSASMKSPLRCLLRLSA</sequence>
<evidence type="ECO:0000313" key="3">
    <source>
        <dbReference type="EMBL" id="MBT1070891.1"/>
    </source>
</evidence>